<comment type="similarity">
    <text evidence="3">Belongs to the RNase HII family. Eukaryotic subfamily.</text>
</comment>
<dbReference type="InterPro" id="IPR001352">
    <property type="entry name" value="RNase_HII/HIII"/>
</dbReference>
<evidence type="ECO:0000313" key="13">
    <source>
        <dbReference type="Proteomes" id="UP000311382"/>
    </source>
</evidence>
<comment type="function">
    <text evidence="9">Endonuclease that specifically degrades the RNA of RNA-DNA hybrids.</text>
</comment>
<dbReference type="PANTHER" id="PTHR10954">
    <property type="entry name" value="RIBONUCLEASE H2 SUBUNIT A"/>
    <property type="match status" value="1"/>
</dbReference>
<feature type="binding site" evidence="8">
    <location>
        <position position="81"/>
    </location>
    <ligand>
        <name>a divalent metal cation</name>
        <dbReference type="ChEBI" id="CHEBI:60240"/>
    </ligand>
</feature>
<proteinExistence type="inferred from homology"/>
<comment type="catalytic activity">
    <reaction evidence="1 8 9">
        <text>Endonucleolytic cleavage to 5'-phosphomonoester.</text>
        <dbReference type="EC" id="3.1.26.4"/>
    </reaction>
</comment>
<dbReference type="InterPro" id="IPR023160">
    <property type="entry name" value="RNase_HII_hlx-loop-hlx_cap_dom"/>
</dbReference>
<evidence type="ECO:0000256" key="10">
    <source>
        <dbReference type="SAM" id="MobiDB-lite"/>
    </source>
</evidence>
<dbReference type="GO" id="GO:0043137">
    <property type="term" value="P:DNA replication, removal of RNA primer"/>
    <property type="evidence" value="ECO:0007669"/>
    <property type="project" value="TreeGrafter"/>
</dbReference>
<feature type="binding site" evidence="8">
    <location>
        <position position="188"/>
    </location>
    <ligand>
        <name>a divalent metal cation</name>
        <dbReference type="ChEBI" id="CHEBI:60240"/>
    </ligand>
</feature>
<comment type="cofactor">
    <cofactor evidence="8">
        <name>Mn(2+)</name>
        <dbReference type="ChEBI" id="CHEBI:29035"/>
    </cofactor>
    <cofactor evidence="8">
        <name>Mg(2+)</name>
        <dbReference type="ChEBI" id="CHEBI:18420"/>
    </cofactor>
    <text evidence="8">Manganese or magnesium. Binds 1 divalent metal ion per monomer in the absence of substrate. May bind a second metal ion after substrate binding.</text>
</comment>
<evidence type="ECO:0000256" key="2">
    <source>
        <dbReference type="ARBA" id="ARBA00001946"/>
    </source>
</evidence>
<dbReference type="Gene3D" id="1.10.10.460">
    <property type="entry name" value="Ribonuclease hii. Domain 2"/>
    <property type="match status" value="1"/>
</dbReference>
<dbReference type="EC" id="3.1.26.4" evidence="9"/>
<evidence type="ECO:0000256" key="4">
    <source>
        <dbReference type="ARBA" id="ARBA00022722"/>
    </source>
</evidence>
<dbReference type="FunFam" id="3.30.420.10:FF:000016">
    <property type="entry name" value="Ribonuclease"/>
    <property type="match status" value="1"/>
</dbReference>
<evidence type="ECO:0000256" key="7">
    <source>
        <dbReference type="ARBA" id="ARBA00022801"/>
    </source>
</evidence>
<dbReference type="AlphaFoldDB" id="A0A5C5FVE0"/>
<dbReference type="Pfam" id="PF01351">
    <property type="entry name" value="RNase_HII"/>
    <property type="match status" value="1"/>
</dbReference>
<name>A0A5C5FVE0_9BASI</name>
<dbReference type="InterPro" id="IPR004649">
    <property type="entry name" value="RNase_H2_suA"/>
</dbReference>
<evidence type="ECO:0000313" key="12">
    <source>
        <dbReference type="EMBL" id="TNY19651.1"/>
    </source>
</evidence>
<evidence type="ECO:0000256" key="1">
    <source>
        <dbReference type="ARBA" id="ARBA00000077"/>
    </source>
</evidence>
<dbReference type="EMBL" id="SOZI01000089">
    <property type="protein sequence ID" value="TNY19651.1"/>
    <property type="molecule type" value="Genomic_DNA"/>
</dbReference>
<feature type="domain" description="RNase H type-2" evidence="11">
    <location>
        <begin position="74"/>
        <end position="303"/>
    </location>
</feature>
<dbReference type="NCBIfam" id="TIGR00729">
    <property type="entry name" value="ribonuclease HII"/>
    <property type="match status" value="1"/>
</dbReference>
<gene>
    <name evidence="12" type="ORF">DMC30DRAFT_378678</name>
</gene>
<feature type="region of interest" description="Disordered" evidence="10">
    <location>
        <begin position="48"/>
        <end position="70"/>
    </location>
</feature>
<evidence type="ECO:0000259" key="11">
    <source>
        <dbReference type="PROSITE" id="PS51975"/>
    </source>
</evidence>
<dbReference type="GO" id="GO:0004523">
    <property type="term" value="F:RNA-DNA hybrid ribonuclease activity"/>
    <property type="evidence" value="ECO:0007669"/>
    <property type="project" value="UniProtKB-UniRule"/>
</dbReference>
<dbReference type="OrthoDB" id="7462577at2759"/>
<keyword evidence="5 8" id="KW-0479">Metal-binding</keyword>
<keyword evidence="6 8" id="KW-0255">Endonuclease</keyword>
<dbReference type="SUPFAM" id="SSF53098">
    <property type="entry name" value="Ribonuclease H-like"/>
    <property type="match status" value="1"/>
</dbReference>
<reference evidence="12 13" key="1">
    <citation type="submission" date="2019-03" db="EMBL/GenBank/DDBJ databases">
        <title>Rhodosporidium diobovatum UCD-FST 08-225 genome sequencing, assembly, and annotation.</title>
        <authorList>
            <person name="Fakankun I.U."/>
            <person name="Fristensky B."/>
            <person name="Levin D.B."/>
        </authorList>
    </citation>
    <scope>NUCLEOTIDE SEQUENCE [LARGE SCALE GENOMIC DNA]</scope>
    <source>
        <strain evidence="12 13">UCD-FST 08-225</strain>
    </source>
</reference>
<evidence type="ECO:0000256" key="6">
    <source>
        <dbReference type="ARBA" id="ARBA00022759"/>
    </source>
</evidence>
<accession>A0A5C5FVE0</accession>
<evidence type="ECO:0000256" key="9">
    <source>
        <dbReference type="RuleBase" id="RU003515"/>
    </source>
</evidence>
<evidence type="ECO:0000256" key="3">
    <source>
        <dbReference type="ARBA" id="ARBA00007058"/>
    </source>
</evidence>
<dbReference type="GO" id="GO:0006298">
    <property type="term" value="P:mismatch repair"/>
    <property type="evidence" value="ECO:0007669"/>
    <property type="project" value="TreeGrafter"/>
</dbReference>
<dbReference type="InterPro" id="IPR036397">
    <property type="entry name" value="RNaseH_sf"/>
</dbReference>
<feature type="compositionally biased region" description="Low complexity" evidence="10">
    <location>
        <begin position="8"/>
        <end position="17"/>
    </location>
</feature>
<dbReference type="InterPro" id="IPR012337">
    <property type="entry name" value="RNaseH-like_sf"/>
</dbReference>
<evidence type="ECO:0000256" key="5">
    <source>
        <dbReference type="ARBA" id="ARBA00022723"/>
    </source>
</evidence>
<keyword evidence="7 8" id="KW-0378">Hydrolase</keyword>
<dbReference type="Proteomes" id="UP000311382">
    <property type="component" value="Unassembled WGS sequence"/>
</dbReference>
<keyword evidence="4 8" id="KW-0540">Nuclease</keyword>
<dbReference type="CDD" id="cd07181">
    <property type="entry name" value="RNase_HII_eukaryota_like"/>
    <property type="match status" value="1"/>
</dbReference>
<dbReference type="PROSITE" id="PS51975">
    <property type="entry name" value="RNASE_H_2"/>
    <property type="match status" value="1"/>
</dbReference>
<keyword evidence="13" id="KW-1185">Reference proteome</keyword>
<feature type="compositionally biased region" description="Basic and acidic residues" evidence="10">
    <location>
        <begin position="58"/>
        <end position="70"/>
    </location>
</feature>
<evidence type="ECO:0000256" key="8">
    <source>
        <dbReference type="PROSITE-ProRule" id="PRU01319"/>
    </source>
</evidence>
<protein>
    <recommendedName>
        <fullName evidence="9">Ribonuclease</fullName>
        <ecNumber evidence="9">3.1.26.4</ecNumber>
    </recommendedName>
</protein>
<comment type="cofactor">
    <cofactor evidence="2">
        <name>Mg(2+)</name>
        <dbReference type="ChEBI" id="CHEBI:18420"/>
    </cofactor>
</comment>
<comment type="caution">
    <text evidence="12">The sequence shown here is derived from an EMBL/GenBank/DDBJ whole genome shotgun (WGS) entry which is preliminary data.</text>
</comment>
<dbReference type="GO" id="GO:0046872">
    <property type="term" value="F:metal ion binding"/>
    <property type="evidence" value="ECO:0007669"/>
    <property type="project" value="UniProtKB-KW"/>
</dbReference>
<dbReference type="InterPro" id="IPR024567">
    <property type="entry name" value="RNase_HII/HIII_dom"/>
</dbReference>
<dbReference type="PANTHER" id="PTHR10954:SF7">
    <property type="entry name" value="RIBONUCLEASE H2 SUBUNIT A"/>
    <property type="match status" value="1"/>
</dbReference>
<dbReference type="STRING" id="5288.A0A5C5FVE0"/>
<feature type="region of interest" description="Disordered" evidence="10">
    <location>
        <begin position="1"/>
        <end position="32"/>
    </location>
</feature>
<organism evidence="12 13">
    <name type="scientific">Rhodotorula diobovata</name>
    <dbReference type="NCBI Taxonomy" id="5288"/>
    <lineage>
        <taxon>Eukaryota</taxon>
        <taxon>Fungi</taxon>
        <taxon>Dikarya</taxon>
        <taxon>Basidiomycota</taxon>
        <taxon>Pucciniomycotina</taxon>
        <taxon>Microbotryomycetes</taxon>
        <taxon>Sporidiobolales</taxon>
        <taxon>Sporidiobolaceae</taxon>
        <taxon>Rhodotorula</taxon>
    </lineage>
</organism>
<dbReference type="FunFam" id="1.10.10.460:FF:000001">
    <property type="entry name" value="Ribonuclease"/>
    <property type="match status" value="1"/>
</dbReference>
<dbReference type="GO" id="GO:0003723">
    <property type="term" value="F:RNA binding"/>
    <property type="evidence" value="ECO:0007669"/>
    <property type="project" value="UniProtKB-UniRule"/>
</dbReference>
<dbReference type="GO" id="GO:0032299">
    <property type="term" value="C:ribonuclease H2 complex"/>
    <property type="evidence" value="ECO:0007669"/>
    <property type="project" value="TreeGrafter"/>
</dbReference>
<sequence>MAGKKRSAPAASRSPSPARTPPAPFHFPSVRRGQPLFDSYTFHSVDAEREGAAAGRSLEQEHEREHERPKVEGEWMLGVDEAGRGPALGPQVYGIAFCQLSYSDTLKEMGFADSKTLTDPLREELFKDILEHAEDVKYAATVMSPADISMGMLRKTPYNLNAQSHDVTINLIREVVERGYHVKECYVDTVGPAADYQAKLQSFFPTISFTVTSKADALFPIVSAASIVAKVTRDRILSEWQFAEPGVAEGDRADAARLFGSGYPSDPKTVAWLQDNFDPVFGFPNVARFSWAPVKNALLKKGAASKWDDEPASIQKYFSGTPAGPERTPLWKEYNLVSVGEF</sequence>
<feature type="binding site" evidence="8">
    <location>
        <position position="80"/>
    </location>
    <ligand>
        <name>a divalent metal cation</name>
        <dbReference type="ChEBI" id="CHEBI:60240"/>
    </ligand>
</feature>
<dbReference type="Gene3D" id="3.30.420.10">
    <property type="entry name" value="Ribonuclease H-like superfamily/Ribonuclease H"/>
    <property type="match status" value="1"/>
</dbReference>